<feature type="domain" description="MAM" evidence="1">
    <location>
        <begin position="22"/>
        <end position="120"/>
    </location>
</feature>
<evidence type="ECO:0000313" key="3">
    <source>
        <dbReference type="Proteomes" id="UP000271087"/>
    </source>
</evidence>
<dbReference type="InterPro" id="IPR000998">
    <property type="entry name" value="MAM_dom"/>
</dbReference>
<accession>A0A182ETK0</accession>
<dbReference type="Proteomes" id="UP000271087">
    <property type="component" value="Unassembled WGS sequence"/>
</dbReference>
<sequence length="133" mass="15118">KNANQFHFILDGLYAYAKGGRAVLAEGHLISAEVEEYDKYGAILSFYYWKSNNISKLDVCITQQNTFICIYTAPDEADKELRWIKQQIILSNNLSTPFKIVFRARNIHTSSDVVAIDEIEYSINPSVVFGSMV</sequence>
<evidence type="ECO:0000313" key="2">
    <source>
        <dbReference type="EMBL" id="VDM96204.1"/>
    </source>
</evidence>
<protein>
    <submittedName>
        <fullName evidence="4">MAM domain-containing protein</fullName>
    </submittedName>
</protein>
<dbReference type="AlphaFoldDB" id="A0A182ETK0"/>
<evidence type="ECO:0000313" key="4">
    <source>
        <dbReference type="WBParaSite" id="nOo.2.0.1.t11475-RA"/>
    </source>
</evidence>
<proteinExistence type="predicted"/>
<dbReference type="InterPro" id="IPR013320">
    <property type="entry name" value="ConA-like_dom_sf"/>
</dbReference>
<reference evidence="4" key="1">
    <citation type="submission" date="2016-06" db="UniProtKB">
        <authorList>
            <consortium name="WormBaseParasite"/>
        </authorList>
    </citation>
    <scope>IDENTIFICATION</scope>
</reference>
<name>A0A182ETK0_ONCOC</name>
<organism evidence="4">
    <name type="scientific">Onchocerca ochengi</name>
    <name type="common">Filarial nematode worm</name>
    <dbReference type="NCBI Taxonomy" id="42157"/>
    <lineage>
        <taxon>Eukaryota</taxon>
        <taxon>Metazoa</taxon>
        <taxon>Ecdysozoa</taxon>
        <taxon>Nematoda</taxon>
        <taxon>Chromadorea</taxon>
        <taxon>Rhabditida</taxon>
        <taxon>Spirurina</taxon>
        <taxon>Spiruromorpha</taxon>
        <taxon>Filarioidea</taxon>
        <taxon>Onchocercidae</taxon>
        <taxon>Onchocerca</taxon>
    </lineage>
</organism>
<dbReference type="GO" id="GO:0016020">
    <property type="term" value="C:membrane"/>
    <property type="evidence" value="ECO:0007669"/>
    <property type="project" value="InterPro"/>
</dbReference>
<gene>
    <name evidence="2" type="ORF">NOO_LOCUS11475</name>
</gene>
<dbReference type="Pfam" id="PF00629">
    <property type="entry name" value="MAM"/>
    <property type="match status" value="1"/>
</dbReference>
<dbReference type="WBParaSite" id="nOo.2.0.1.t11475-RA">
    <property type="protein sequence ID" value="nOo.2.0.1.t11475-RA"/>
    <property type="gene ID" value="nOo.2.0.1.g11475"/>
</dbReference>
<reference evidence="2 3" key="2">
    <citation type="submission" date="2018-08" db="EMBL/GenBank/DDBJ databases">
        <authorList>
            <person name="Laetsch R D."/>
            <person name="Stevens L."/>
            <person name="Kumar S."/>
            <person name="Blaxter L. M."/>
        </authorList>
    </citation>
    <scope>NUCLEOTIDE SEQUENCE [LARGE SCALE GENOMIC DNA]</scope>
</reference>
<dbReference type="Gene3D" id="2.60.120.200">
    <property type="match status" value="1"/>
</dbReference>
<dbReference type="SUPFAM" id="SSF49899">
    <property type="entry name" value="Concanavalin A-like lectins/glucanases"/>
    <property type="match status" value="1"/>
</dbReference>
<evidence type="ECO:0000259" key="1">
    <source>
        <dbReference type="Pfam" id="PF00629"/>
    </source>
</evidence>
<dbReference type="EMBL" id="UYRW01008049">
    <property type="protein sequence ID" value="VDM96204.1"/>
    <property type="molecule type" value="Genomic_DNA"/>
</dbReference>
<keyword evidence="3" id="KW-1185">Reference proteome</keyword>
<dbReference type="OrthoDB" id="5807587at2759"/>